<dbReference type="RefSeq" id="WP_055669136.1">
    <property type="nucleotide sequence ID" value="NZ_QGDS01000001.1"/>
</dbReference>
<dbReference type="PANTHER" id="PTHR42957">
    <property type="entry name" value="HELICASE MJ1565-RELATED"/>
    <property type="match status" value="1"/>
</dbReference>
<organism evidence="2 3">
    <name type="scientific">Faecalicatena contorta</name>
    <dbReference type="NCBI Taxonomy" id="39482"/>
    <lineage>
        <taxon>Bacteria</taxon>
        <taxon>Bacillati</taxon>
        <taxon>Bacillota</taxon>
        <taxon>Clostridia</taxon>
        <taxon>Lachnospirales</taxon>
        <taxon>Lachnospiraceae</taxon>
        <taxon>Faecalicatena</taxon>
    </lineage>
</organism>
<dbReference type="PANTHER" id="PTHR42957:SF1">
    <property type="entry name" value="HELICASE MJ1565-RELATED"/>
    <property type="match status" value="1"/>
</dbReference>
<dbReference type="AlphaFoldDB" id="A0A316A3A2"/>
<gene>
    <name evidence="2" type="ORF">SAMN05216529_101190</name>
</gene>
<evidence type="ECO:0000313" key="2">
    <source>
        <dbReference type="EMBL" id="SUQ12300.1"/>
    </source>
</evidence>
<reference evidence="3" key="1">
    <citation type="submission" date="2017-07" db="EMBL/GenBank/DDBJ databases">
        <authorList>
            <person name="Varghese N."/>
            <person name="Submissions S."/>
        </authorList>
    </citation>
    <scope>NUCLEOTIDE SEQUENCE [LARGE SCALE GENOMIC DNA]</scope>
    <source>
        <strain evidence="3">NLAE-zl-C134</strain>
    </source>
</reference>
<dbReference type="InterPro" id="IPR008571">
    <property type="entry name" value="HerA-like"/>
</dbReference>
<name>A0A316A3A2_9FIRM</name>
<dbReference type="OrthoDB" id="9806951at2"/>
<evidence type="ECO:0000259" key="1">
    <source>
        <dbReference type="Pfam" id="PF01935"/>
    </source>
</evidence>
<dbReference type="SUPFAM" id="SSF52540">
    <property type="entry name" value="P-loop containing nucleoside triphosphate hydrolases"/>
    <property type="match status" value="1"/>
</dbReference>
<dbReference type="EMBL" id="UHJJ01000001">
    <property type="protein sequence ID" value="SUQ12300.1"/>
    <property type="molecule type" value="Genomic_DNA"/>
</dbReference>
<protein>
    <recommendedName>
        <fullName evidence="1">Helicase HerA central domain-containing protein</fullName>
    </recommendedName>
</protein>
<feature type="domain" description="Helicase HerA central" evidence="1">
    <location>
        <begin position="140"/>
        <end position="285"/>
    </location>
</feature>
<dbReference type="Gene3D" id="3.40.50.300">
    <property type="entry name" value="P-loop containing nucleotide triphosphate hydrolases"/>
    <property type="match status" value="2"/>
</dbReference>
<dbReference type="Proteomes" id="UP000254051">
    <property type="component" value="Unassembled WGS sequence"/>
</dbReference>
<keyword evidence="3" id="KW-1185">Reference proteome</keyword>
<dbReference type="Pfam" id="PF01935">
    <property type="entry name" value="DUF87"/>
    <property type="match status" value="1"/>
</dbReference>
<sequence length="674" mass="75555">MNFNNYSDKCIGIVDSVSPSEIKGFLLDTAPTNVSITEGNISLFPRINSFLTIPNETGCLVGMISWIGYNHLNVNSEVNLPRGARIISLNILGHITATLNGLEFERGAFTLPTVGDPILLPDPEQLDTIIENHDAESITIGTSPLAGNRDVRISVNELFGRHLAVLGNTGSGKSCTVSGLIRWSIESSEKTGQKSPNARFIILDPNGEYKHSFDNLNVDVTHCTVKDLDKSSSSQLRIPAWMWTSSEWASVFQASDKTQKPLLREALRDLKAANQDCTKFSKETVTGDRIKIFIYKLECFLRESIVSQSHLSNERTKFGKELKARTDALRLEVQKLDETNDYKTALINFCDNTDATIQQYQGTYNGNLYYNIFPAQDVQTILSNTIGISGTFGKVSENLTCNEDDPIEFPIENLAPYIAALANDTQVAQYIDFMTIRIKSILRNSLLSPVIGNNPQITLLEWVNLFLGESKEKKAKICIIDLSLLPSNIVHLMVSVIARLIFEALQRYRKHYEKELPTLLIMEEAHNFIKKYSDNNDNSSEKLCTQVFEKIAREGRKFGLGLVVSSQRPSELSPTVLSQCNSFILHRIVNDRDQDMVRRMVPDNMGNILSELPALPTKKAIILGSAVSIPTVVDIKDIPSQNRPKSDTPDFWKVWTYAEERSLDWKPIIDTWQG</sequence>
<accession>A0A316A3A2</accession>
<proteinExistence type="predicted"/>
<dbReference type="InterPro" id="IPR027417">
    <property type="entry name" value="P-loop_NTPase"/>
</dbReference>
<evidence type="ECO:0000313" key="3">
    <source>
        <dbReference type="Proteomes" id="UP000254051"/>
    </source>
</evidence>
<dbReference type="InterPro" id="IPR002789">
    <property type="entry name" value="HerA_central"/>
</dbReference>